<proteinExistence type="predicted"/>
<keyword evidence="2" id="KW-1185">Reference proteome</keyword>
<evidence type="ECO:0000313" key="1">
    <source>
        <dbReference type="EMBL" id="EKF25542.1"/>
    </source>
</evidence>
<protein>
    <submittedName>
        <fullName evidence="1">Cupin domain protein</fullName>
    </submittedName>
</protein>
<accession>K5BHB5</accession>
<dbReference type="PATRIC" id="fig|1122247.3.peg.480"/>
<dbReference type="InterPro" id="IPR013096">
    <property type="entry name" value="Cupin_2"/>
</dbReference>
<dbReference type="eggNOG" id="COG1917">
    <property type="taxonomic scope" value="Bacteria"/>
</dbReference>
<name>K5BHB5_MYCHD</name>
<dbReference type="SUPFAM" id="SSF51182">
    <property type="entry name" value="RmlC-like cupins"/>
    <property type="match status" value="1"/>
</dbReference>
<sequence>MTSRIRWAAGVALAVLASTSAPVAGATPAQGDIERTDLAQGTTDAPVTIISVGHPTTLYVQQLELGRHATSGWHTHPGPEHSVVSEGSLKVRTAHQCGPVEFAAGQSIFIPAGVPHVVYNDAAETAEAVVTYTLPAGLPVREDAPAACP</sequence>
<dbReference type="STRING" id="1122247.GCA_000379865_02657"/>
<dbReference type="AlphaFoldDB" id="K5BHB5"/>
<dbReference type="Pfam" id="PF07883">
    <property type="entry name" value="Cupin_2"/>
    <property type="match status" value="1"/>
</dbReference>
<organism evidence="1 2">
    <name type="scientific">Mycolicibacterium hassiacum (strain DSM 44199 / CIP 105218 / JCM 12690 / 3849)</name>
    <name type="common">Mycobacterium hassiacum</name>
    <dbReference type="NCBI Taxonomy" id="1122247"/>
    <lineage>
        <taxon>Bacteria</taxon>
        <taxon>Bacillati</taxon>
        <taxon>Actinomycetota</taxon>
        <taxon>Actinomycetes</taxon>
        <taxon>Mycobacteriales</taxon>
        <taxon>Mycobacteriaceae</taxon>
        <taxon>Mycolicibacterium</taxon>
    </lineage>
</organism>
<reference evidence="1 2" key="1">
    <citation type="journal article" date="2012" name="J. Bacteriol.">
        <title>Genome sequence of Mycobacterium hassiacum DSM 44199, a rare source of heat-stable mycobacterial proteins.</title>
        <authorList>
            <person name="Tiago I."/>
            <person name="Maranha A."/>
            <person name="Mendes V."/>
            <person name="Alarico S."/>
            <person name="Moynihan P.J."/>
            <person name="Clarke A.J."/>
            <person name="Macedo-Ribeiro S."/>
            <person name="Pereira P.J."/>
            <person name="Empadinhas N."/>
        </authorList>
    </citation>
    <scope>NUCLEOTIDE SEQUENCE [LARGE SCALE GENOMIC DNA]</scope>
    <source>
        <strain evidence="2">DSM 44199 / CIP 105218 / JCM 12690 / 3849</strain>
    </source>
</reference>
<dbReference type="Proteomes" id="UP000006265">
    <property type="component" value="Unassembled WGS sequence"/>
</dbReference>
<dbReference type="InterPro" id="IPR011051">
    <property type="entry name" value="RmlC_Cupin_sf"/>
</dbReference>
<comment type="caution">
    <text evidence="1">The sequence shown here is derived from an EMBL/GenBank/DDBJ whole genome shotgun (WGS) entry which is preliminary data.</text>
</comment>
<gene>
    <name evidence="1" type="ORF">C731_0501</name>
</gene>
<dbReference type="Gene3D" id="2.60.120.10">
    <property type="entry name" value="Jelly Rolls"/>
    <property type="match status" value="1"/>
</dbReference>
<evidence type="ECO:0000313" key="2">
    <source>
        <dbReference type="Proteomes" id="UP000006265"/>
    </source>
</evidence>
<dbReference type="InterPro" id="IPR014710">
    <property type="entry name" value="RmlC-like_jellyroll"/>
</dbReference>
<dbReference type="EMBL" id="AMRA01000013">
    <property type="protein sequence ID" value="EKF25542.1"/>
    <property type="molecule type" value="Genomic_DNA"/>
</dbReference>